<accession>A0A6C0HLE7</accession>
<evidence type="ECO:0000313" key="1">
    <source>
        <dbReference type="EMBL" id="QHT81508.1"/>
    </source>
</evidence>
<dbReference type="EMBL" id="MN739984">
    <property type="protein sequence ID" value="QHT81508.1"/>
    <property type="molecule type" value="Genomic_DNA"/>
</dbReference>
<name>A0A6C0HLE7_9ZZZZ</name>
<protein>
    <submittedName>
        <fullName evidence="1">Uncharacterized protein</fullName>
    </submittedName>
</protein>
<dbReference type="AlphaFoldDB" id="A0A6C0HLE7"/>
<organism evidence="1">
    <name type="scientific">viral metagenome</name>
    <dbReference type="NCBI Taxonomy" id="1070528"/>
    <lineage>
        <taxon>unclassified sequences</taxon>
        <taxon>metagenomes</taxon>
        <taxon>organismal metagenomes</taxon>
    </lineage>
</organism>
<reference evidence="1" key="1">
    <citation type="journal article" date="2020" name="Nature">
        <title>Giant virus diversity and host interactions through global metagenomics.</title>
        <authorList>
            <person name="Schulz F."/>
            <person name="Roux S."/>
            <person name="Paez-Espino D."/>
            <person name="Jungbluth S."/>
            <person name="Walsh D.A."/>
            <person name="Denef V.J."/>
            <person name="McMahon K.D."/>
            <person name="Konstantinidis K.T."/>
            <person name="Eloe-Fadrosh E.A."/>
            <person name="Kyrpides N.C."/>
            <person name="Woyke T."/>
        </authorList>
    </citation>
    <scope>NUCLEOTIDE SEQUENCE</scope>
    <source>
        <strain evidence="1">GVMAG-M-3300023184-13</strain>
    </source>
</reference>
<sequence length="34" mass="4095">MGVYTLKQSYLYIYKLNLAYLLDDKPNIFLVFFS</sequence>
<proteinExistence type="predicted"/>